<dbReference type="PANTHER" id="PTHR43546">
    <property type="entry name" value="UPF0173 METAL-DEPENDENT HYDROLASE MJ1163-RELATED"/>
    <property type="match status" value="1"/>
</dbReference>
<dbReference type="Gene3D" id="3.60.15.10">
    <property type="entry name" value="Ribonuclease Z/Hydroxyacylglutathione hydrolase-like"/>
    <property type="match status" value="1"/>
</dbReference>
<protein>
    <submittedName>
        <fullName evidence="3">L-ascorbate metabolism protein UlaG, beta-lactamase superfamily</fullName>
    </submittedName>
</protein>
<dbReference type="AlphaFoldDB" id="A0A1H5MCE0"/>
<dbReference type="OrthoDB" id="3204284at2"/>
<evidence type="ECO:0000259" key="2">
    <source>
        <dbReference type="Pfam" id="PF12706"/>
    </source>
</evidence>
<organism evidence="3 4">
    <name type="scientific">Jiangella alba</name>
    <dbReference type="NCBI Taxonomy" id="561176"/>
    <lineage>
        <taxon>Bacteria</taxon>
        <taxon>Bacillati</taxon>
        <taxon>Actinomycetota</taxon>
        <taxon>Actinomycetes</taxon>
        <taxon>Jiangellales</taxon>
        <taxon>Jiangellaceae</taxon>
        <taxon>Jiangella</taxon>
    </lineage>
</organism>
<keyword evidence="4" id="KW-1185">Reference proteome</keyword>
<evidence type="ECO:0000313" key="3">
    <source>
        <dbReference type="EMBL" id="SEE87032.1"/>
    </source>
</evidence>
<evidence type="ECO:0000313" key="4">
    <source>
        <dbReference type="Proteomes" id="UP000181980"/>
    </source>
</evidence>
<dbReference type="RefSeq" id="WP_069111840.1">
    <property type="nucleotide sequence ID" value="NZ_FNUC01000003.1"/>
</dbReference>
<gene>
    <name evidence="3" type="ORF">SAMN04488561_3079</name>
</gene>
<proteinExistence type="predicted"/>
<evidence type="ECO:0000256" key="1">
    <source>
        <dbReference type="ARBA" id="ARBA00022801"/>
    </source>
</evidence>
<dbReference type="PANTHER" id="PTHR43546:SF9">
    <property type="entry name" value="L-ASCORBATE-6-PHOSPHATE LACTONASE ULAG-RELATED"/>
    <property type="match status" value="1"/>
</dbReference>
<dbReference type="InterPro" id="IPR050114">
    <property type="entry name" value="UPF0173_UPF0282_UlaG_hydrolase"/>
</dbReference>
<dbReference type="GO" id="GO:0016787">
    <property type="term" value="F:hydrolase activity"/>
    <property type="evidence" value="ECO:0007669"/>
    <property type="project" value="UniProtKB-KW"/>
</dbReference>
<dbReference type="Pfam" id="PF12706">
    <property type="entry name" value="Lactamase_B_2"/>
    <property type="match status" value="1"/>
</dbReference>
<dbReference type="InterPro" id="IPR001279">
    <property type="entry name" value="Metallo-B-lactamas"/>
</dbReference>
<accession>A0A1H5MCE0</accession>
<dbReference type="STRING" id="561176.SAMN04488561_3079"/>
<reference evidence="4" key="1">
    <citation type="submission" date="2016-10" db="EMBL/GenBank/DDBJ databases">
        <authorList>
            <person name="Varghese N."/>
            <person name="Submissions S."/>
        </authorList>
    </citation>
    <scope>NUCLEOTIDE SEQUENCE [LARGE SCALE GENOMIC DNA]</scope>
    <source>
        <strain evidence="4">DSM 45237</strain>
    </source>
</reference>
<dbReference type="Proteomes" id="UP000181980">
    <property type="component" value="Unassembled WGS sequence"/>
</dbReference>
<name>A0A1H5MCE0_9ACTN</name>
<dbReference type="SUPFAM" id="SSF56281">
    <property type="entry name" value="Metallo-hydrolase/oxidoreductase"/>
    <property type="match status" value="1"/>
</dbReference>
<keyword evidence="1" id="KW-0378">Hydrolase</keyword>
<dbReference type="InterPro" id="IPR036866">
    <property type="entry name" value="RibonucZ/Hydroxyglut_hydro"/>
</dbReference>
<dbReference type="EMBL" id="FNUC01000003">
    <property type="protein sequence ID" value="SEE87032.1"/>
    <property type="molecule type" value="Genomic_DNA"/>
</dbReference>
<feature type="domain" description="Metallo-beta-lactamase" evidence="2">
    <location>
        <begin position="19"/>
        <end position="220"/>
    </location>
</feature>
<sequence length="260" mass="26802">MILTHIGGPTVLVEVDGWRLLTDPTFDPAGGRYAFAWRASTAKLTGPALAVDELPPIDAVLLSHDHHADNLDVAGRSLLASAGTVVTTVSGSRRLGGSAVGLAPGASTVLAGRGARPDLTVTATPARHGPPLSRPIAGDVIGFAVRVGPASAVALWITGDTVLYRPLREVAASLAVDVALVHVGGVRFGLTGPVRYTMTGRDAVSLIGTLRPRVAVPVHYEGWSHFADGPAGLDTALAAAPADVRQRVRRVELGVPTPID</sequence>